<comment type="caution">
    <text evidence="19">The sequence shown here is derived from an EMBL/GenBank/DDBJ whole genome shotgun (WGS) entry which is preliminary data.</text>
</comment>
<evidence type="ECO:0000256" key="6">
    <source>
        <dbReference type="ARBA" id="ARBA00022827"/>
    </source>
</evidence>
<dbReference type="InterPro" id="IPR010795">
    <property type="entry name" value="Prenylcys_lyase"/>
</dbReference>
<keyword evidence="9" id="KW-0458">Lysosome</keyword>
<evidence type="ECO:0000256" key="16">
    <source>
        <dbReference type="PIRNR" id="PIRNR036292"/>
    </source>
</evidence>
<feature type="chain" id="PRO_5045351423" description="Prenylcysteine oxidase 1" evidence="17">
    <location>
        <begin position="25"/>
        <end position="503"/>
    </location>
</feature>
<evidence type="ECO:0000256" key="8">
    <source>
        <dbReference type="ARBA" id="ARBA00023180"/>
    </source>
</evidence>
<dbReference type="EC" id="1.8.3.5" evidence="10"/>
<comment type="catalytic activity">
    <reaction evidence="15">
        <text>[(2E,6E,10E)-geranylgeranyl]-L-cysteine + O2 + H2O = (2E,6E,10E)-geranylgeranial + L-cysteine + H2O2</text>
        <dbReference type="Rhea" id="RHEA:70407"/>
        <dbReference type="ChEBI" id="CHEBI:15377"/>
        <dbReference type="ChEBI" id="CHEBI:15379"/>
        <dbReference type="ChEBI" id="CHEBI:16240"/>
        <dbReference type="ChEBI" id="CHEBI:35235"/>
        <dbReference type="ChEBI" id="CHEBI:189549"/>
        <dbReference type="ChEBI" id="CHEBI:189554"/>
        <dbReference type="EC" id="1.8.3.5"/>
    </reaction>
    <physiologicalReaction direction="left-to-right" evidence="15">
        <dbReference type="Rhea" id="RHEA:70408"/>
    </physiologicalReaction>
</comment>
<keyword evidence="5 17" id="KW-0732">Signal</keyword>
<evidence type="ECO:0000256" key="3">
    <source>
        <dbReference type="ARBA" id="ARBA00009967"/>
    </source>
</evidence>
<comment type="cofactor">
    <cofactor evidence="1 16">
        <name>FAD</name>
        <dbReference type="ChEBI" id="CHEBI:57692"/>
    </cofactor>
</comment>
<dbReference type="EMBL" id="CATNWA010000142">
    <property type="protein sequence ID" value="CAI9533574.1"/>
    <property type="molecule type" value="Genomic_DNA"/>
</dbReference>
<comment type="subcellular location">
    <subcellularLocation>
        <location evidence="2">Lysosome</location>
    </subcellularLocation>
</comment>
<comment type="catalytic activity">
    <reaction evidence="14">
        <text>an S-polyprenyl-L-cysteine + O2 + H2O = a polyprenal + L-cysteine + H2O2</text>
        <dbReference type="Rhea" id="RHEA:53892"/>
        <dbReference type="Rhea" id="RHEA-COMP:13675"/>
        <dbReference type="Rhea" id="RHEA-COMP:13676"/>
        <dbReference type="ChEBI" id="CHEBI:15377"/>
        <dbReference type="ChEBI" id="CHEBI:15379"/>
        <dbReference type="ChEBI" id="CHEBI:16240"/>
        <dbReference type="ChEBI" id="CHEBI:35235"/>
        <dbReference type="ChEBI" id="CHEBI:137934"/>
        <dbReference type="ChEBI" id="CHEBI:137935"/>
        <dbReference type="EC" id="1.8.3.5"/>
    </reaction>
    <physiologicalReaction direction="left-to-right" evidence="14">
        <dbReference type="Rhea" id="RHEA:53893"/>
    </physiologicalReaction>
</comment>
<sequence length="503" mass="56239">MYVSSALRRMLSGLLLCSLRVAATQELRYPPNRIAVIGAGIGGTSAAYFLRQKFGKDIHIDVFEKDNVGGRLATIEMEGNHYEAGGSVIHPLNLHMKTFVKDLGLNARTPSGDLLGIYNGDEFVFQESEWFLINIIKMIWNYGLNFLRMYMWVEDILDKFMRIYRYQTFDYSFSTTESLLHAMGGDDFISKLNMTIDEAMQKSGFTQRFIDDIVVPAMRVNYGQGVKINGFVGAVSLAGTDSGLWAVAGGNKLVCSGLLYASKAQLIQGTVTSVQEKFRSTKPGNTVKLYEIGYVTDRGPGLDLYDIVIIATPLNKNLGNIEFVGFEPPIETSSGPYQQTVATFVHGRINASFFGCSKPCQFPLSEILTTDSPKLFIRSISAVSPVNPVPESDTSKASGLRVWKIFSPDVLTDQQLRQLFESYHAVKVRNWLAYPRYSPPEKIPPIKLHRAIYYLNSIEWAASAMEMSAIAAKNVALLSYHQWYGKDEHIDQEDLADRLKSEL</sequence>
<evidence type="ECO:0000256" key="7">
    <source>
        <dbReference type="ARBA" id="ARBA00023002"/>
    </source>
</evidence>
<evidence type="ECO:0000256" key="11">
    <source>
        <dbReference type="ARBA" id="ARBA00040608"/>
    </source>
</evidence>
<keyword evidence="20" id="KW-1185">Reference proteome</keyword>
<evidence type="ECO:0000256" key="17">
    <source>
        <dbReference type="SAM" id="SignalP"/>
    </source>
</evidence>
<evidence type="ECO:0000256" key="5">
    <source>
        <dbReference type="ARBA" id="ARBA00022729"/>
    </source>
</evidence>
<evidence type="ECO:0000256" key="2">
    <source>
        <dbReference type="ARBA" id="ARBA00004371"/>
    </source>
</evidence>
<dbReference type="Gene3D" id="3.50.50.60">
    <property type="entry name" value="FAD/NAD(P)-binding domain"/>
    <property type="match status" value="1"/>
</dbReference>
<name>A0ABN9AC61_9NEOB</name>
<gene>
    <name evidence="19" type="ORF">SPARVUS_LOCUS410899</name>
</gene>
<comment type="similarity">
    <text evidence="3 16">Belongs to the prenylcysteine oxidase family.</text>
</comment>
<dbReference type="Pfam" id="PF13450">
    <property type="entry name" value="NAD_binding_8"/>
    <property type="match status" value="1"/>
</dbReference>
<evidence type="ECO:0000256" key="15">
    <source>
        <dbReference type="ARBA" id="ARBA00049343"/>
    </source>
</evidence>
<feature type="domain" description="Prenylcysteine lyase" evidence="18">
    <location>
        <begin position="125"/>
        <end position="492"/>
    </location>
</feature>
<comment type="catalytic activity">
    <reaction evidence="13">
        <text>S-(2E,6E)-farnesyl-L-cysteine + O2 + H2O = (2E,6E)-farnesal + L-cysteine + H2O2</text>
        <dbReference type="Rhea" id="RHEA:30231"/>
        <dbReference type="ChEBI" id="CHEBI:15377"/>
        <dbReference type="ChEBI" id="CHEBI:15379"/>
        <dbReference type="ChEBI" id="CHEBI:15894"/>
        <dbReference type="ChEBI" id="CHEBI:16240"/>
        <dbReference type="ChEBI" id="CHEBI:35235"/>
        <dbReference type="ChEBI" id="CHEBI:62141"/>
        <dbReference type="EC" id="1.8.3.5"/>
    </reaction>
    <physiologicalReaction direction="left-to-right" evidence="13">
        <dbReference type="Rhea" id="RHEA:30232"/>
    </physiologicalReaction>
</comment>
<organism evidence="19 20">
    <name type="scientific">Staurois parvus</name>
    <dbReference type="NCBI Taxonomy" id="386267"/>
    <lineage>
        <taxon>Eukaryota</taxon>
        <taxon>Metazoa</taxon>
        <taxon>Chordata</taxon>
        <taxon>Craniata</taxon>
        <taxon>Vertebrata</taxon>
        <taxon>Euteleostomi</taxon>
        <taxon>Amphibia</taxon>
        <taxon>Batrachia</taxon>
        <taxon>Anura</taxon>
        <taxon>Neobatrachia</taxon>
        <taxon>Ranoidea</taxon>
        <taxon>Ranidae</taxon>
        <taxon>Staurois</taxon>
    </lineage>
</organism>
<evidence type="ECO:0000256" key="14">
    <source>
        <dbReference type="ARBA" id="ARBA00048495"/>
    </source>
</evidence>
<dbReference type="Pfam" id="PF07156">
    <property type="entry name" value="Prenylcys_lyase"/>
    <property type="match status" value="1"/>
</dbReference>
<evidence type="ECO:0000256" key="10">
    <source>
        <dbReference type="ARBA" id="ARBA00039077"/>
    </source>
</evidence>
<keyword evidence="4 16" id="KW-0285">Flavoprotein</keyword>
<evidence type="ECO:0000256" key="13">
    <source>
        <dbReference type="ARBA" id="ARBA00047616"/>
    </source>
</evidence>
<evidence type="ECO:0000256" key="1">
    <source>
        <dbReference type="ARBA" id="ARBA00001974"/>
    </source>
</evidence>
<evidence type="ECO:0000259" key="18">
    <source>
        <dbReference type="Pfam" id="PF07156"/>
    </source>
</evidence>
<keyword evidence="6 16" id="KW-0274">FAD</keyword>
<evidence type="ECO:0000313" key="19">
    <source>
        <dbReference type="EMBL" id="CAI9533574.1"/>
    </source>
</evidence>
<dbReference type="PANTHER" id="PTHR15944:SF3">
    <property type="entry name" value="PRENYLCYSTEINE OXIDASE 1"/>
    <property type="match status" value="1"/>
</dbReference>
<accession>A0ABN9AC61</accession>
<evidence type="ECO:0000313" key="20">
    <source>
        <dbReference type="Proteomes" id="UP001162483"/>
    </source>
</evidence>
<protein>
    <recommendedName>
        <fullName evidence="11">Prenylcysteine oxidase 1</fullName>
        <ecNumber evidence="10">1.8.3.5</ecNumber>
    </recommendedName>
</protein>
<dbReference type="Proteomes" id="UP001162483">
    <property type="component" value="Unassembled WGS sequence"/>
</dbReference>
<proteinExistence type="inferred from homology"/>
<dbReference type="InterPro" id="IPR017046">
    <property type="entry name" value="Prenylcysteine_Oxase1"/>
</dbReference>
<feature type="signal peptide" evidence="17">
    <location>
        <begin position="1"/>
        <end position="24"/>
    </location>
</feature>
<keyword evidence="7 16" id="KW-0560">Oxidoreductase</keyword>
<reference evidence="19" key="1">
    <citation type="submission" date="2023-05" db="EMBL/GenBank/DDBJ databases">
        <authorList>
            <person name="Stuckert A."/>
        </authorList>
    </citation>
    <scope>NUCLEOTIDE SEQUENCE</scope>
</reference>
<dbReference type="InterPro" id="IPR036188">
    <property type="entry name" value="FAD/NAD-bd_sf"/>
</dbReference>
<dbReference type="SUPFAM" id="SSF51905">
    <property type="entry name" value="FAD/NAD(P)-binding domain"/>
    <property type="match status" value="1"/>
</dbReference>
<evidence type="ECO:0000256" key="12">
    <source>
        <dbReference type="ARBA" id="ARBA00045287"/>
    </source>
</evidence>
<dbReference type="PIRSF" id="PIRSF036292">
    <property type="entry name" value="Prenylcysteine_oxidase"/>
    <property type="match status" value="1"/>
</dbReference>
<comment type="function">
    <text evidence="12">Prenylcysteine oxidase that cleaves the thioether bond of prenyl-L-cysteines, such as farnesylcysteine and geranylgeranylcysteine. Only active against free prenylcysteines and not prenylcysteine residues within prenylated proteins or peptides. Involved in the final step in the degradation of prenylated proteins, by degrading prenylcysteines after the protein has been degraded.</text>
</comment>
<evidence type="ECO:0000256" key="4">
    <source>
        <dbReference type="ARBA" id="ARBA00022630"/>
    </source>
</evidence>
<dbReference type="PANTHER" id="PTHR15944">
    <property type="entry name" value="FARNESYLCYSTEINE LYASE"/>
    <property type="match status" value="1"/>
</dbReference>
<keyword evidence="8" id="KW-0325">Glycoprotein</keyword>
<evidence type="ECO:0000256" key="9">
    <source>
        <dbReference type="ARBA" id="ARBA00023228"/>
    </source>
</evidence>